<dbReference type="InterPro" id="IPR026960">
    <property type="entry name" value="RVT-Znf"/>
</dbReference>
<proteinExistence type="predicted"/>
<feature type="domain" description="Reverse transcriptase zinc-binding" evidence="1">
    <location>
        <begin position="81"/>
        <end position="119"/>
    </location>
</feature>
<protein>
    <recommendedName>
        <fullName evidence="1">Reverse transcriptase zinc-binding domain-containing protein</fullName>
    </recommendedName>
</protein>
<name>A0AAW2XYV7_9LAMI</name>
<dbReference type="PANTHER" id="PTHR33116:SF86">
    <property type="entry name" value="REVERSE TRANSCRIPTASE DOMAIN-CONTAINING PROTEIN"/>
    <property type="match status" value="1"/>
</dbReference>
<sequence>MGCFRLPDSLIAEIESITAKFFWHGEMESRTHWVSWSKLCRPLKEGDLGFRRLKEYNATLLAKQAWRVTTETEVLLHQVLRHRYFPRGLSLDTQCIRCAGEAEDITHVLLQCFFARFVWALTDVGTITLQQQVDCGAGWLREAFTAMESQEQYRVQRGSPVSMPAHF</sequence>
<accession>A0AAW2XYV7</accession>
<dbReference type="EMBL" id="JACGWN010000002">
    <property type="protein sequence ID" value="KAL0459204.1"/>
    <property type="molecule type" value="Genomic_DNA"/>
</dbReference>
<gene>
    <name evidence="2" type="ORF">Slati_0547600</name>
</gene>
<reference evidence="2" key="2">
    <citation type="journal article" date="2024" name="Plant">
        <title>Genomic evolution and insights into agronomic trait innovations of Sesamum species.</title>
        <authorList>
            <person name="Miao H."/>
            <person name="Wang L."/>
            <person name="Qu L."/>
            <person name="Liu H."/>
            <person name="Sun Y."/>
            <person name="Le M."/>
            <person name="Wang Q."/>
            <person name="Wei S."/>
            <person name="Zheng Y."/>
            <person name="Lin W."/>
            <person name="Duan Y."/>
            <person name="Cao H."/>
            <person name="Xiong S."/>
            <person name="Wang X."/>
            <person name="Wei L."/>
            <person name="Li C."/>
            <person name="Ma Q."/>
            <person name="Ju M."/>
            <person name="Zhao R."/>
            <person name="Li G."/>
            <person name="Mu C."/>
            <person name="Tian Q."/>
            <person name="Mei H."/>
            <person name="Zhang T."/>
            <person name="Gao T."/>
            <person name="Zhang H."/>
        </authorList>
    </citation>
    <scope>NUCLEOTIDE SEQUENCE</scope>
    <source>
        <strain evidence="2">KEN1</strain>
    </source>
</reference>
<dbReference type="Pfam" id="PF13966">
    <property type="entry name" value="zf-RVT"/>
    <property type="match status" value="1"/>
</dbReference>
<dbReference type="PANTHER" id="PTHR33116">
    <property type="entry name" value="REVERSE TRANSCRIPTASE ZINC-BINDING DOMAIN-CONTAINING PROTEIN-RELATED-RELATED"/>
    <property type="match status" value="1"/>
</dbReference>
<organism evidence="2">
    <name type="scientific">Sesamum latifolium</name>
    <dbReference type="NCBI Taxonomy" id="2727402"/>
    <lineage>
        <taxon>Eukaryota</taxon>
        <taxon>Viridiplantae</taxon>
        <taxon>Streptophyta</taxon>
        <taxon>Embryophyta</taxon>
        <taxon>Tracheophyta</taxon>
        <taxon>Spermatophyta</taxon>
        <taxon>Magnoliopsida</taxon>
        <taxon>eudicotyledons</taxon>
        <taxon>Gunneridae</taxon>
        <taxon>Pentapetalae</taxon>
        <taxon>asterids</taxon>
        <taxon>lamiids</taxon>
        <taxon>Lamiales</taxon>
        <taxon>Pedaliaceae</taxon>
        <taxon>Sesamum</taxon>
    </lineage>
</organism>
<dbReference type="AlphaFoldDB" id="A0AAW2XYV7"/>
<comment type="caution">
    <text evidence="2">The sequence shown here is derived from an EMBL/GenBank/DDBJ whole genome shotgun (WGS) entry which is preliminary data.</text>
</comment>
<evidence type="ECO:0000259" key="1">
    <source>
        <dbReference type="Pfam" id="PF13966"/>
    </source>
</evidence>
<reference evidence="2" key="1">
    <citation type="submission" date="2020-06" db="EMBL/GenBank/DDBJ databases">
        <authorList>
            <person name="Li T."/>
            <person name="Hu X."/>
            <person name="Zhang T."/>
            <person name="Song X."/>
            <person name="Zhang H."/>
            <person name="Dai N."/>
            <person name="Sheng W."/>
            <person name="Hou X."/>
            <person name="Wei L."/>
        </authorList>
    </citation>
    <scope>NUCLEOTIDE SEQUENCE</scope>
    <source>
        <strain evidence="2">KEN1</strain>
        <tissue evidence="2">Leaf</tissue>
    </source>
</reference>
<evidence type="ECO:0000313" key="2">
    <source>
        <dbReference type="EMBL" id="KAL0459204.1"/>
    </source>
</evidence>